<evidence type="ECO:0000256" key="5">
    <source>
        <dbReference type="ARBA" id="ARBA00023295"/>
    </source>
</evidence>
<evidence type="ECO:0000256" key="4">
    <source>
        <dbReference type="ARBA" id="ARBA00023277"/>
    </source>
</evidence>
<dbReference type="eggNOG" id="COG3507">
    <property type="taxonomic scope" value="Bacteria"/>
</dbReference>
<keyword evidence="5 7" id="KW-0326">Glycosidase</keyword>
<evidence type="ECO:0000256" key="2">
    <source>
        <dbReference type="ARBA" id="ARBA00022651"/>
    </source>
</evidence>
<dbReference type="GO" id="GO:0004553">
    <property type="term" value="F:hydrolase activity, hydrolyzing O-glycosyl compounds"/>
    <property type="evidence" value="ECO:0007669"/>
    <property type="project" value="InterPro"/>
</dbReference>
<dbReference type="InterPro" id="IPR023296">
    <property type="entry name" value="Glyco_hydro_beta-prop_sf"/>
</dbReference>
<proteinExistence type="inferred from homology"/>
<feature type="site" description="Important for catalytic activity, responsible for pKa modulation of the active site Glu and correct orientation of both the proton donor and substrate" evidence="6">
    <location>
        <position position="235"/>
    </location>
</feature>
<dbReference type="OrthoDB" id="9801455at2"/>
<comment type="similarity">
    <text evidence="1 7">Belongs to the glycosyl hydrolase 43 family.</text>
</comment>
<gene>
    <name evidence="10" type="ORF">SAMN04487884_12444</name>
</gene>
<dbReference type="EMBL" id="FOGJ01000024">
    <property type="protein sequence ID" value="SES23489.1"/>
    <property type="molecule type" value="Genomic_DNA"/>
</dbReference>
<dbReference type="InterPro" id="IPR006710">
    <property type="entry name" value="Glyco_hydro_43"/>
</dbReference>
<evidence type="ECO:0000256" key="9">
    <source>
        <dbReference type="SAM" id="SignalP"/>
    </source>
</evidence>
<dbReference type="Gene3D" id="2.115.10.20">
    <property type="entry name" value="Glycosyl hydrolase domain, family 43"/>
    <property type="match status" value="1"/>
</dbReference>
<dbReference type="Proteomes" id="UP000182584">
    <property type="component" value="Unassembled WGS sequence"/>
</dbReference>
<dbReference type="SUPFAM" id="SSF75005">
    <property type="entry name" value="Arabinanase/levansucrase/invertase"/>
    <property type="match status" value="1"/>
</dbReference>
<evidence type="ECO:0000256" key="6">
    <source>
        <dbReference type="PIRSR" id="PIRSR606710-2"/>
    </source>
</evidence>
<keyword evidence="3 7" id="KW-0378">Hydrolase</keyword>
<feature type="chain" id="PRO_5010278477" evidence="9">
    <location>
        <begin position="27"/>
        <end position="530"/>
    </location>
</feature>
<organism evidence="10 11">
    <name type="scientific">Butyrivibrio fibrisolvens</name>
    <dbReference type="NCBI Taxonomy" id="831"/>
    <lineage>
        <taxon>Bacteria</taxon>
        <taxon>Bacillati</taxon>
        <taxon>Bacillota</taxon>
        <taxon>Clostridia</taxon>
        <taxon>Lachnospirales</taxon>
        <taxon>Lachnospiraceae</taxon>
        <taxon>Butyrivibrio</taxon>
    </lineage>
</organism>
<dbReference type="InterPro" id="IPR008979">
    <property type="entry name" value="Galactose-bd-like_sf"/>
</dbReference>
<dbReference type="Pfam" id="PF04616">
    <property type="entry name" value="Glyco_hydro_43"/>
    <property type="match status" value="1"/>
</dbReference>
<dbReference type="Gene3D" id="2.60.120.260">
    <property type="entry name" value="Galactose-binding domain-like"/>
    <property type="match status" value="1"/>
</dbReference>
<dbReference type="InterPro" id="IPR052176">
    <property type="entry name" value="Glycosyl_Hydrlase_43_Enz"/>
</dbReference>
<dbReference type="AlphaFoldDB" id="A0A1H9VPJ6"/>
<dbReference type="RefSeq" id="WP_074757835.1">
    <property type="nucleotide sequence ID" value="NZ_FOGJ01000024.1"/>
</dbReference>
<dbReference type="CDD" id="cd09003">
    <property type="entry name" value="GH43_XynD-like"/>
    <property type="match status" value="1"/>
</dbReference>
<evidence type="ECO:0000256" key="1">
    <source>
        <dbReference type="ARBA" id="ARBA00009865"/>
    </source>
</evidence>
<evidence type="ECO:0000256" key="3">
    <source>
        <dbReference type="ARBA" id="ARBA00022801"/>
    </source>
</evidence>
<keyword evidence="2" id="KW-0858">Xylan degradation</keyword>
<dbReference type="PROSITE" id="PS51257">
    <property type="entry name" value="PROKAR_LIPOPROTEIN"/>
    <property type="match status" value="1"/>
</dbReference>
<protein>
    <submittedName>
        <fullName evidence="10">Arabinoxylan arabinofuranohydrolase</fullName>
    </submittedName>
</protein>
<dbReference type="PANTHER" id="PTHR43772">
    <property type="entry name" value="ENDO-1,4-BETA-XYLANASE"/>
    <property type="match status" value="1"/>
</dbReference>
<dbReference type="PANTHER" id="PTHR43772:SF2">
    <property type="entry name" value="PUTATIVE (AFU_ORTHOLOGUE AFUA_2G04480)-RELATED"/>
    <property type="match status" value="1"/>
</dbReference>
<evidence type="ECO:0000256" key="7">
    <source>
        <dbReference type="RuleBase" id="RU361187"/>
    </source>
</evidence>
<keyword evidence="9" id="KW-0732">Signal</keyword>
<evidence type="ECO:0000313" key="10">
    <source>
        <dbReference type="EMBL" id="SES23489.1"/>
    </source>
</evidence>
<evidence type="ECO:0000256" key="8">
    <source>
        <dbReference type="SAM" id="MobiDB-lite"/>
    </source>
</evidence>
<reference evidence="10 11" key="1">
    <citation type="submission" date="2016-10" db="EMBL/GenBank/DDBJ databases">
        <authorList>
            <person name="de Groot N.N."/>
        </authorList>
    </citation>
    <scope>NUCLEOTIDE SEQUENCE [LARGE SCALE GENOMIC DNA]</scope>
    <source>
        <strain evidence="10 11">AR40</strain>
    </source>
</reference>
<feature type="compositionally biased region" description="Polar residues" evidence="8">
    <location>
        <begin position="34"/>
        <end position="58"/>
    </location>
</feature>
<feature type="signal peptide" evidence="9">
    <location>
        <begin position="1"/>
        <end position="26"/>
    </location>
</feature>
<evidence type="ECO:0000313" key="11">
    <source>
        <dbReference type="Proteomes" id="UP000182584"/>
    </source>
</evidence>
<accession>A0A1H9VPJ6</accession>
<keyword evidence="4" id="KW-0119">Carbohydrate metabolism</keyword>
<name>A0A1H9VPJ6_BUTFI</name>
<dbReference type="SUPFAM" id="SSF49785">
    <property type="entry name" value="Galactose-binding domain-like"/>
    <property type="match status" value="1"/>
</dbReference>
<sequence>MKKLYKVLAVLLSCLLCACASNKAGADINKAAGDNSSSQASDGDSTEVSAQAESLANTNKEDENNMTVTDVSKAEELFENLELTKGYKDIVDHNPCMTQRFSADPGVMVYNDRVYVYATNDGMAMDNKPSKNEYGNIRTINMMSSKDLVNWEDHGAIMVAGGSGVASWAGNSWAPCACHKVIDGKEKFFLYFANSGNGIGVLTADSPTGPWEDPLGQALVPRDTPGIEGVIWLFDPAVLVDDDGTGYLYFGGGVPEGKAEAPKSFRAVKLADDMIHLDGEVVKIDVPWGFEDSGINKIGDTYYYSYCTNWSGGPYGNARIGYMTSKSPLGPFTYQGTCFNNPGDFFGTTGNNHHTIITFNDQQYIFYHAEYLNKKMYGEMLGYRTTHVDKLPMEDGLFGDAKGTLEGVEQLCSVDAYSISRASALAWQGGASFEGSGDTLLKLSKGDWAGVSGVDFGSGATTIKLTVKAPEDTWIRVTTESADGEAVAYVFVPSSSDLIEVTAEASGLEGVQNLFFTAAGDVSIDSWVCE</sequence>
<feature type="region of interest" description="Disordered" evidence="8">
    <location>
        <begin position="32"/>
        <end position="69"/>
    </location>
</feature>
<dbReference type="GO" id="GO:0045493">
    <property type="term" value="P:xylan catabolic process"/>
    <property type="evidence" value="ECO:0007669"/>
    <property type="project" value="UniProtKB-KW"/>
</dbReference>
<dbReference type="CDD" id="cd04084">
    <property type="entry name" value="CBM6_xylanase-like"/>
    <property type="match status" value="1"/>
</dbReference>
<keyword evidence="2" id="KW-0624">Polysaccharide degradation</keyword>